<evidence type="ECO:0000256" key="2">
    <source>
        <dbReference type="SAM" id="MobiDB-lite"/>
    </source>
</evidence>
<keyword evidence="1" id="KW-0175">Coiled coil</keyword>
<dbReference type="AlphaFoldDB" id="A0A0F8XGC0"/>
<evidence type="ECO:0000256" key="1">
    <source>
        <dbReference type="SAM" id="Coils"/>
    </source>
</evidence>
<feature type="non-terminal residue" evidence="3">
    <location>
        <position position="1"/>
    </location>
</feature>
<organism evidence="3">
    <name type="scientific">marine sediment metagenome</name>
    <dbReference type="NCBI Taxonomy" id="412755"/>
    <lineage>
        <taxon>unclassified sequences</taxon>
        <taxon>metagenomes</taxon>
        <taxon>ecological metagenomes</taxon>
    </lineage>
</organism>
<name>A0A0F8XGC0_9ZZZZ</name>
<accession>A0A0F8XGC0</accession>
<gene>
    <name evidence="3" type="ORF">LCGC14_2949380</name>
</gene>
<protein>
    <submittedName>
        <fullName evidence="3">Uncharacterized protein</fullName>
    </submittedName>
</protein>
<feature type="region of interest" description="Disordered" evidence="2">
    <location>
        <begin position="252"/>
        <end position="272"/>
    </location>
</feature>
<reference evidence="3" key="1">
    <citation type="journal article" date="2015" name="Nature">
        <title>Complex archaea that bridge the gap between prokaryotes and eukaryotes.</title>
        <authorList>
            <person name="Spang A."/>
            <person name="Saw J.H."/>
            <person name="Jorgensen S.L."/>
            <person name="Zaremba-Niedzwiedzka K."/>
            <person name="Martijn J."/>
            <person name="Lind A.E."/>
            <person name="van Eijk R."/>
            <person name="Schleper C."/>
            <person name="Guy L."/>
            <person name="Ettema T.J."/>
        </authorList>
    </citation>
    <scope>NUCLEOTIDE SEQUENCE</scope>
</reference>
<comment type="caution">
    <text evidence="3">The sequence shown here is derived from an EMBL/GenBank/DDBJ whole genome shotgun (WGS) entry which is preliminary data.</text>
</comment>
<sequence>LQLTAIATFFCLLPYFTSAQETIEIRYNADDNSLGLAKLPKKVKHNTTYTLVLKQINSAHVAPFTAVTTSRFVSDIPAILRSIYVGIPDDAVGMNPLGELPKLDPDVHDPQVIAQFDRLTDIIKQEREAGQTEVKAVQERLQAMEDLQADTISATREAENVESAQWFDKKISGLGENFQGALGEGDSASLNSQSKQYTNRAEIAMQISVMESGYGAQGLKVPSRDELFEKASRAVLPDEYQQVHEKKLSDKLGKRAGQHISRAGGQKVSNAQTPADFAVAELERRFGIKP</sequence>
<evidence type="ECO:0000313" key="3">
    <source>
        <dbReference type="EMBL" id="KKK67908.1"/>
    </source>
</evidence>
<dbReference type="EMBL" id="LAZR01059385">
    <property type="protein sequence ID" value="KKK67908.1"/>
    <property type="molecule type" value="Genomic_DNA"/>
</dbReference>
<feature type="coiled-coil region" evidence="1">
    <location>
        <begin position="127"/>
        <end position="164"/>
    </location>
</feature>
<proteinExistence type="predicted"/>